<dbReference type="InterPro" id="IPR001584">
    <property type="entry name" value="Integrase_cat-core"/>
</dbReference>
<organism evidence="14">
    <name type="scientific">Amphimedon queenslandica</name>
    <name type="common">Sponge</name>
    <dbReference type="NCBI Taxonomy" id="400682"/>
    <lineage>
        <taxon>Eukaryota</taxon>
        <taxon>Metazoa</taxon>
        <taxon>Porifera</taxon>
        <taxon>Demospongiae</taxon>
        <taxon>Heteroscleromorpha</taxon>
        <taxon>Haplosclerida</taxon>
        <taxon>Niphatidae</taxon>
        <taxon>Amphimedon</taxon>
    </lineage>
</organism>
<keyword evidence="2" id="KW-0548">Nucleotidyltransferase</keyword>
<dbReference type="eggNOG" id="KOG0017">
    <property type="taxonomic scope" value="Eukaryota"/>
</dbReference>
<evidence type="ECO:0000256" key="6">
    <source>
        <dbReference type="ARBA" id="ARBA00022842"/>
    </source>
</evidence>
<keyword evidence="10" id="KW-0511">Multifunctional enzyme</keyword>
<evidence type="ECO:0000256" key="7">
    <source>
        <dbReference type="ARBA" id="ARBA00022884"/>
    </source>
</evidence>
<evidence type="ECO:0000256" key="2">
    <source>
        <dbReference type="ARBA" id="ARBA00022695"/>
    </source>
</evidence>
<evidence type="ECO:0000256" key="9">
    <source>
        <dbReference type="ARBA" id="ARBA00022918"/>
    </source>
</evidence>
<dbReference type="SUPFAM" id="SSF50630">
    <property type="entry name" value="Acid proteases"/>
    <property type="match status" value="1"/>
</dbReference>
<dbReference type="Gene3D" id="3.30.420.10">
    <property type="entry name" value="Ribonuclease H-like superfamily/Ribonuclease H"/>
    <property type="match status" value="1"/>
</dbReference>
<dbReference type="CDD" id="cd01647">
    <property type="entry name" value="RT_LTR"/>
    <property type="match status" value="1"/>
</dbReference>
<feature type="region of interest" description="Disordered" evidence="11">
    <location>
        <begin position="69"/>
        <end position="98"/>
    </location>
</feature>
<feature type="region of interest" description="Disordered" evidence="11">
    <location>
        <begin position="531"/>
        <end position="556"/>
    </location>
</feature>
<keyword evidence="7" id="KW-0694">RNA-binding</keyword>
<dbReference type="Gene3D" id="3.30.70.270">
    <property type="match status" value="2"/>
</dbReference>
<dbReference type="GO" id="GO:0004519">
    <property type="term" value="F:endonuclease activity"/>
    <property type="evidence" value="ECO:0007669"/>
    <property type="project" value="UniProtKB-KW"/>
</dbReference>
<dbReference type="InterPro" id="IPR041577">
    <property type="entry name" value="RT_RNaseH_2"/>
</dbReference>
<dbReference type="GO" id="GO:0006508">
    <property type="term" value="P:proteolysis"/>
    <property type="evidence" value="ECO:0007669"/>
    <property type="project" value="InterPro"/>
</dbReference>
<dbReference type="PROSITE" id="PS50175">
    <property type="entry name" value="ASP_PROT_RETROV"/>
    <property type="match status" value="1"/>
</dbReference>
<keyword evidence="9" id="KW-0695">RNA-directed DNA polymerase</keyword>
<keyword evidence="5" id="KW-0378">Hydrolase</keyword>
<protein>
    <recommendedName>
        <fullName evidence="15">Integrase catalytic domain-containing protein</fullName>
    </recommendedName>
</protein>
<keyword evidence="6" id="KW-0460">Magnesium</keyword>
<dbReference type="SUPFAM" id="SSF56672">
    <property type="entry name" value="DNA/RNA polymerases"/>
    <property type="match status" value="1"/>
</dbReference>
<evidence type="ECO:0000256" key="10">
    <source>
        <dbReference type="ARBA" id="ARBA00023268"/>
    </source>
</evidence>
<evidence type="ECO:0000256" key="4">
    <source>
        <dbReference type="ARBA" id="ARBA00022759"/>
    </source>
</evidence>
<dbReference type="InterPro" id="IPR012337">
    <property type="entry name" value="RNaseH-like_sf"/>
</dbReference>
<evidence type="ECO:0008006" key="15">
    <source>
        <dbReference type="Google" id="ProtNLM"/>
    </source>
</evidence>
<keyword evidence="8" id="KW-0229">DNA integration</keyword>
<dbReference type="GO" id="GO:0015074">
    <property type="term" value="P:DNA integration"/>
    <property type="evidence" value="ECO:0007669"/>
    <property type="project" value="UniProtKB-KW"/>
</dbReference>
<proteinExistence type="predicted"/>
<dbReference type="InterPro" id="IPR050951">
    <property type="entry name" value="Retrovirus_Pol_polyprotein"/>
</dbReference>
<dbReference type="PANTHER" id="PTHR37984:SF5">
    <property type="entry name" value="PROTEIN NYNRIN-LIKE"/>
    <property type="match status" value="1"/>
</dbReference>
<dbReference type="Pfam" id="PF17919">
    <property type="entry name" value="RT_RNaseH_2"/>
    <property type="match status" value="1"/>
</dbReference>
<dbReference type="InterPro" id="IPR021109">
    <property type="entry name" value="Peptidase_aspartic_dom_sf"/>
</dbReference>
<evidence type="ECO:0000313" key="14">
    <source>
        <dbReference type="EnsemblMetazoa" id="Aqu2.1.33218_001"/>
    </source>
</evidence>
<evidence type="ECO:0000256" key="11">
    <source>
        <dbReference type="SAM" id="MobiDB-lite"/>
    </source>
</evidence>
<dbReference type="PROSITE" id="PS50994">
    <property type="entry name" value="INTEGRASE"/>
    <property type="match status" value="1"/>
</dbReference>
<dbReference type="SUPFAM" id="SSF53098">
    <property type="entry name" value="Ribonuclease H-like"/>
    <property type="match status" value="1"/>
</dbReference>
<evidence type="ECO:0000256" key="1">
    <source>
        <dbReference type="ARBA" id="ARBA00022679"/>
    </source>
</evidence>
<keyword evidence="3" id="KW-0540">Nuclease</keyword>
<keyword evidence="1" id="KW-0808">Transferase</keyword>
<dbReference type="PROSITE" id="PS00141">
    <property type="entry name" value="ASP_PROTEASE"/>
    <property type="match status" value="1"/>
</dbReference>
<dbReference type="PANTHER" id="PTHR37984">
    <property type="entry name" value="PROTEIN CBG26694"/>
    <property type="match status" value="1"/>
</dbReference>
<dbReference type="AlphaFoldDB" id="A0A1X7UZL9"/>
<accession>A0A1X7UZL9</accession>
<dbReference type="GO" id="GO:0004190">
    <property type="term" value="F:aspartic-type endopeptidase activity"/>
    <property type="evidence" value="ECO:0007669"/>
    <property type="project" value="InterPro"/>
</dbReference>
<dbReference type="OrthoDB" id="8739725at2759"/>
<dbReference type="InParanoid" id="A0A1X7UZL9"/>
<dbReference type="Gene3D" id="2.40.70.10">
    <property type="entry name" value="Acid Proteases"/>
    <property type="match status" value="1"/>
</dbReference>
<dbReference type="Gene3D" id="3.10.10.10">
    <property type="entry name" value="HIV Type 1 Reverse Transcriptase, subunit A, domain 1"/>
    <property type="match status" value="1"/>
</dbReference>
<reference evidence="14" key="1">
    <citation type="submission" date="2017-05" db="UniProtKB">
        <authorList>
            <consortium name="EnsemblMetazoa"/>
        </authorList>
    </citation>
    <scope>IDENTIFICATION</scope>
</reference>
<evidence type="ECO:0000256" key="5">
    <source>
        <dbReference type="ARBA" id="ARBA00022801"/>
    </source>
</evidence>
<sequence length="1181" mass="131643">MPTDQSAKERLENTETYRLGFIDVIFVTARLGDTVSRIEKRLWRTSQYETLPLMHRRHRQLSVYLDNGPQKTTGMRKVKNRQNGRFVQSSSSSSSSSPVNPVVAIFFLFQQQCGGVQFVMSSDALMTVPCIFFMQTELVATGPVLCCCSVTTHPSNELLQCSDPDVAKKAYNNGKITIRLYDVFYRSYSSTGKEKFLRCQLQWYIHGSIFILRKMMTLPLYYQKNQLYKKLQEVFAQKVTRVQVSKAAESIDWESIKTKYQENTQRFLQSLPPDIPANRFRFPHKAEQITKCIISTKLKAIKTNYRHAVDSGSGSGHGRVVYVYFELCKAVWGGSPATCEIDTGVESGEISVVDSNTVPSNTDACDTSKADGHGDEVEAAAASLPQCDSVSFSVVQQRKNLVNDKLATYDSKSLKEKYLPIFSFLNVLSMIKSTASCGDPDDWLVMTDGEEEGSSSGASGLVLQLPYHPLIWFAQVEAQFDTRGISSQKTKHDYVVSSLSPDIATEEGDSQLAAELTKLCEEVANLKKIVRSNSRSPASRGHNRSHSLRSDRDSPATRQASDLCCLGMKPGNVGSLVPAARETLRPAIDGDRSCWPHSSRSFYIYDPSTALRFLVDTGAEVSVITPSALDKQCLQKLTLKAANNSSIATYGKRSLTLNLNLRRSFQWVSVIADIAMPILGADFLRHFGLLVDMQYHRLIDNNTQLEVKGRPARQQALCLTLLPSSPRNAFKAILKDYPVKSGDWRPCGDYYSLNACTVPDRYPLPHIHDFSASLYGKTIFSKLNLVQAYHQIPIEPEDIPKTAITTPFASSSHDEHVQHLHALLKRFSDHGVVINTGKCEFGVPQITFLGHLVNCHGIRPLPKKVEALRSFPRPSTQRKLQTLVQATLLFHPMTNASLSIATDASDVAVGAALQQDVHNSWQPLAYFSKSLKPTERRYSTFDRELLVIIRQYNYILQFTADIRHVKGSDNSVADALSRVTVGAIHNNAPSVVDFEELSRIQLTDFELAELLKSPSQHSLVLRQTPLSFSYGTIICDVATGFTYLLTIVDRCTHWVEATPLGDISADTVAQAFVSTWVSLFGTPTLIATDQGHQFESTLWSQLMKILGTHRSHTTVYHSSANGLVERVHRQLKATIKCLHSPNDWVSGFPWILVGIRTAVKEDLGCSSAELDMGLHYEFHGN</sequence>
<keyword evidence="4" id="KW-0255">Endonuclease</keyword>
<feature type="domain" description="Peptidase A2" evidence="12">
    <location>
        <begin position="611"/>
        <end position="625"/>
    </location>
</feature>
<dbReference type="InterPro" id="IPR055469">
    <property type="entry name" value="DUF7041"/>
</dbReference>
<dbReference type="InterPro" id="IPR043502">
    <property type="entry name" value="DNA/RNA_pol_sf"/>
</dbReference>
<dbReference type="EnsemblMetazoa" id="Aqu2.1.33218_001">
    <property type="protein sequence ID" value="Aqu2.1.33218_001"/>
    <property type="gene ID" value="Aqu2.1.33218"/>
</dbReference>
<name>A0A1X7UZL9_AMPQE</name>
<evidence type="ECO:0000256" key="3">
    <source>
        <dbReference type="ARBA" id="ARBA00022722"/>
    </source>
</evidence>
<dbReference type="FunFam" id="2.40.70.10:FF:000130">
    <property type="entry name" value="Retrovirus-related Pol polyprotein from transposon opus-like Protein"/>
    <property type="match status" value="1"/>
</dbReference>
<feature type="domain" description="Integrase catalytic" evidence="13">
    <location>
        <begin position="1010"/>
        <end position="1135"/>
    </location>
</feature>
<dbReference type="InterPro" id="IPR001995">
    <property type="entry name" value="Peptidase_A2_cat"/>
</dbReference>
<evidence type="ECO:0000259" key="13">
    <source>
        <dbReference type="PROSITE" id="PS50994"/>
    </source>
</evidence>
<dbReference type="GO" id="GO:0003723">
    <property type="term" value="F:RNA binding"/>
    <property type="evidence" value="ECO:0007669"/>
    <property type="project" value="UniProtKB-KW"/>
</dbReference>
<evidence type="ECO:0000256" key="8">
    <source>
        <dbReference type="ARBA" id="ARBA00022908"/>
    </source>
</evidence>
<dbReference type="Pfam" id="PF00665">
    <property type="entry name" value="rve"/>
    <property type="match status" value="1"/>
</dbReference>
<dbReference type="CDD" id="cd06094">
    <property type="entry name" value="RP_Saci_like"/>
    <property type="match status" value="1"/>
</dbReference>
<dbReference type="InterPro" id="IPR043128">
    <property type="entry name" value="Rev_trsase/Diguanyl_cyclase"/>
</dbReference>
<evidence type="ECO:0000259" key="12">
    <source>
        <dbReference type="PROSITE" id="PS50175"/>
    </source>
</evidence>
<dbReference type="InterPro" id="IPR036397">
    <property type="entry name" value="RNaseH_sf"/>
</dbReference>
<dbReference type="InterPro" id="IPR034132">
    <property type="entry name" value="RP_Saci-like"/>
</dbReference>
<dbReference type="InterPro" id="IPR001969">
    <property type="entry name" value="Aspartic_peptidase_AS"/>
</dbReference>
<dbReference type="Pfam" id="PF23055">
    <property type="entry name" value="DUF7041"/>
    <property type="match status" value="1"/>
</dbReference>
<dbReference type="GO" id="GO:0003964">
    <property type="term" value="F:RNA-directed DNA polymerase activity"/>
    <property type="evidence" value="ECO:0007669"/>
    <property type="project" value="UniProtKB-KW"/>
</dbReference>